<dbReference type="NCBIfam" id="TIGR02841">
    <property type="entry name" value="spore_YyaC"/>
    <property type="match status" value="1"/>
</dbReference>
<dbReference type="KEGG" id="mas:Mahau_2946"/>
<dbReference type="OrthoDB" id="9815953at2"/>
<dbReference type="HOGENOM" id="CLU_104063_1_0_9"/>
<dbReference type="eggNOG" id="ENOG50313RY">
    <property type="taxonomic scope" value="Bacteria"/>
</dbReference>
<reference evidence="2" key="1">
    <citation type="submission" date="2010-11" db="EMBL/GenBank/DDBJ databases">
        <title>The complete genome of Mahella australiensis DSM 15567.</title>
        <authorList>
            <consortium name="US DOE Joint Genome Institute (JGI-PGF)"/>
            <person name="Lucas S."/>
            <person name="Copeland A."/>
            <person name="Lapidus A."/>
            <person name="Bruce D."/>
            <person name="Goodwin L."/>
            <person name="Pitluck S."/>
            <person name="Kyrpides N."/>
            <person name="Mavromatis K."/>
            <person name="Pagani I."/>
            <person name="Ivanova N."/>
            <person name="Teshima H."/>
            <person name="Brettin T."/>
            <person name="Detter J.C."/>
            <person name="Han C."/>
            <person name="Tapia R."/>
            <person name="Land M."/>
            <person name="Hauser L."/>
            <person name="Markowitz V."/>
            <person name="Cheng J.-F."/>
            <person name="Hugenholtz P."/>
            <person name="Woyke T."/>
            <person name="Wu D."/>
            <person name="Spring S."/>
            <person name="Pukall R."/>
            <person name="Steenblock K."/>
            <person name="Schneider S."/>
            <person name="Klenk H.-P."/>
            <person name="Eisen J.A."/>
        </authorList>
    </citation>
    <scope>NUCLEOTIDE SEQUENCE [LARGE SCALE GENOMIC DNA]</scope>
    <source>
        <strain evidence="2">DSM 15567 / CIP 107919 / 50-1 BON</strain>
    </source>
</reference>
<gene>
    <name evidence="1" type="ordered locus">Mahau_2946</name>
</gene>
<proteinExistence type="predicted"/>
<sequence length="186" mass="20883">MFLDSTELSIDTSKPHATVEFTDSFGYMFNSLYDKKNRDIIILCIGTDRSTGDCLGPLIGYKLQMLRYRNIHVHGTLHSPVHAKNLHETLNMIQSAYIKPFIIAIDACLGKMERIGYINLGAGQLKPGAGVNKELPPVGDMYIAGIVNIAGYMEYMMLQNTRLSMVMKMADIITNGIQYTLWKHGY</sequence>
<organism evidence="1 2">
    <name type="scientific">Mahella australiensis (strain DSM 15567 / CIP 107919 / 50-1 BON)</name>
    <dbReference type="NCBI Taxonomy" id="697281"/>
    <lineage>
        <taxon>Bacteria</taxon>
        <taxon>Bacillati</taxon>
        <taxon>Bacillota</taxon>
        <taxon>Clostridia</taxon>
        <taxon>Thermoanaerobacterales</taxon>
        <taxon>Thermoanaerobacterales Family IV. Incertae Sedis</taxon>
        <taxon>Mahella</taxon>
    </lineage>
</organism>
<evidence type="ECO:0000313" key="2">
    <source>
        <dbReference type="Proteomes" id="UP000008457"/>
    </source>
</evidence>
<dbReference type="Pfam" id="PF06866">
    <property type="entry name" value="DUF1256"/>
    <property type="match status" value="1"/>
</dbReference>
<dbReference type="RefSeq" id="WP_013782477.1">
    <property type="nucleotide sequence ID" value="NC_015520.1"/>
</dbReference>
<reference evidence="1 2" key="2">
    <citation type="journal article" date="2011" name="Stand. Genomic Sci.">
        <title>Complete genome sequence of Mahella australiensis type strain (50-1 BON).</title>
        <authorList>
            <person name="Sikorski J."/>
            <person name="Teshima H."/>
            <person name="Nolan M."/>
            <person name="Lucas S."/>
            <person name="Hammon N."/>
            <person name="Deshpande S."/>
            <person name="Cheng J.F."/>
            <person name="Pitluck S."/>
            <person name="Liolios K."/>
            <person name="Pagani I."/>
            <person name="Ivanova N."/>
            <person name="Huntemann M."/>
            <person name="Mavromatis K."/>
            <person name="Ovchinikova G."/>
            <person name="Pati A."/>
            <person name="Tapia R."/>
            <person name="Han C."/>
            <person name="Goodwin L."/>
            <person name="Chen A."/>
            <person name="Palaniappan K."/>
            <person name="Land M."/>
            <person name="Hauser L."/>
            <person name="Ngatchou-Djao O.D."/>
            <person name="Rohde M."/>
            <person name="Pukall R."/>
            <person name="Spring S."/>
            <person name="Abt B."/>
            <person name="Goker M."/>
            <person name="Detter J.C."/>
            <person name="Woyke T."/>
            <person name="Bristow J."/>
            <person name="Markowitz V."/>
            <person name="Hugenholtz P."/>
            <person name="Eisen J.A."/>
            <person name="Kyrpides N.C."/>
            <person name="Klenk H.P."/>
            <person name="Lapidus A."/>
        </authorList>
    </citation>
    <scope>NUCLEOTIDE SEQUENCE [LARGE SCALE GENOMIC DNA]</scope>
    <source>
        <strain evidence="2">DSM 15567 / CIP 107919 / 50-1 BON</strain>
    </source>
</reference>
<dbReference type="InterPro" id="IPR009665">
    <property type="entry name" value="YyaC"/>
</dbReference>
<dbReference type="InterPro" id="IPR023430">
    <property type="entry name" value="Pept_HybD-like_dom_sf"/>
</dbReference>
<protein>
    <submittedName>
        <fullName evidence="1">Sporulation protein YyaC</fullName>
    </submittedName>
</protein>
<accession>F4A0Y9</accession>
<dbReference type="STRING" id="697281.Mahau_2946"/>
<keyword evidence="2" id="KW-1185">Reference proteome</keyword>
<dbReference type="AlphaFoldDB" id="F4A0Y9"/>
<dbReference type="EMBL" id="CP002360">
    <property type="protein sequence ID" value="AEE98066.1"/>
    <property type="molecule type" value="Genomic_DNA"/>
</dbReference>
<dbReference type="Proteomes" id="UP000008457">
    <property type="component" value="Chromosome"/>
</dbReference>
<dbReference type="SUPFAM" id="SSF53163">
    <property type="entry name" value="HybD-like"/>
    <property type="match status" value="1"/>
</dbReference>
<name>F4A0Y9_MAHA5</name>
<evidence type="ECO:0000313" key="1">
    <source>
        <dbReference type="EMBL" id="AEE98066.1"/>
    </source>
</evidence>